<feature type="signal peptide" evidence="1">
    <location>
        <begin position="1"/>
        <end position="21"/>
    </location>
</feature>
<evidence type="ECO:0000256" key="1">
    <source>
        <dbReference type="SAM" id="SignalP"/>
    </source>
</evidence>
<dbReference type="Proteomes" id="UP000232149">
    <property type="component" value="Unassembled WGS sequence"/>
</dbReference>
<sequence length="67" mass="7688">LMKRLLILTRLLFLLSFMACTGSKTIPESQRKCDDALFPLFIPRADTTEEEKLNVINLYIICLAVEN</sequence>
<keyword evidence="1" id="KW-0732">Signal</keyword>
<reference evidence="2 3" key="1">
    <citation type="submission" date="2017-07" db="EMBL/GenBank/DDBJ databases">
        <title>Leptospira spp. isolated from tropical soils.</title>
        <authorList>
            <person name="Thibeaux R."/>
            <person name="Iraola G."/>
            <person name="Ferres I."/>
            <person name="Bierque E."/>
            <person name="Girault D."/>
            <person name="Soupe-Gilbert M.-E."/>
            <person name="Picardeau M."/>
            <person name="Goarant C."/>
        </authorList>
    </citation>
    <scope>NUCLEOTIDE SEQUENCE [LARGE SCALE GENOMIC DNA]</scope>
    <source>
        <strain evidence="2 3">FH2-B-D1</strain>
    </source>
</reference>
<name>A0ABX4NRF5_9LEPT</name>
<evidence type="ECO:0000313" key="3">
    <source>
        <dbReference type="Proteomes" id="UP000232149"/>
    </source>
</evidence>
<keyword evidence="3" id="KW-1185">Reference proteome</keyword>
<feature type="chain" id="PRO_5046994592" evidence="1">
    <location>
        <begin position="22"/>
        <end position="67"/>
    </location>
</feature>
<proteinExistence type="predicted"/>
<evidence type="ECO:0000313" key="2">
    <source>
        <dbReference type="EMBL" id="PJZ59402.1"/>
    </source>
</evidence>
<accession>A0ABX4NRF5</accession>
<feature type="non-terminal residue" evidence="2">
    <location>
        <position position="1"/>
    </location>
</feature>
<dbReference type="EMBL" id="NPDU01000165">
    <property type="protein sequence ID" value="PJZ59402.1"/>
    <property type="molecule type" value="Genomic_DNA"/>
</dbReference>
<dbReference type="RefSeq" id="WP_207769164.1">
    <property type="nucleotide sequence ID" value="NZ_NPDU01000165.1"/>
</dbReference>
<protein>
    <submittedName>
        <fullName evidence="2">Uncharacterized protein</fullName>
    </submittedName>
</protein>
<organism evidence="2 3">
    <name type="scientific">Leptospira adleri</name>
    <dbReference type="NCBI Taxonomy" id="2023186"/>
    <lineage>
        <taxon>Bacteria</taxon>
        <taxon>Pseudomonadati</taxon>
        <taxon>Spirochaetota</taxon>
        <taxon>Spirochaetia</taxon>
        <taxon>Leptospirales</taxon>
        <taxon>Leptospiraceae</taxon>
        <taxon>Leptospira</taxon>
    </lineage>
</organism>
<gene>
    <name evidence="2" type="ORF">CH376_23910</name>
</gene>
<comment type="caution">
    <text evidence="2">The sequence shown here is derived from an EMBL/GenBank/DDBJ whole genome shotgun (WGS) entry which is preliminary data.</text>
</comment>